<accession>Q2SAL3</accession>
<organism evidence="1 2">
    <name type="scientific">Hahella chejuensis (strain KCTC 2396)</name>
    <dbReference type="NCBI Taxonomy" id="349521"/>
    <lineage>
        <taxon>Bacteria</taxon>
        <taxon>Pseudomonadati</taxon>
        <taxon>Pseudomonadota</taxon>
        <taxon>Gammaproteobacteria</taxon>
        <taxon>Oceanospirillales</taxon>
        <taxon>Hahellaceae</taxon>
        <taxon>Hahella</taxon>
    </lineage>
</organism>
<dbReference type="STRING" id="349521.HCH_05654"/>
<dbReference type="Proteomes" id="UP000000238">
    <property type="component" value="Chromosome"/>
</dbReference>
<dbReference type="eggNOG" id="ENOG502ZBXT">
    <property type="taxonomic scope" value="Bacteria"/>
</dbReference>
<dbReference type="HOGENOM" id="CLU_034839_0_0_6"/>
<dbReference type="OrthoDB" id="6986040at2"/>
<protein>
    <submittedName>
        <fullName evidence="1">Uncharacterized protein</fullName>
    </submittedName>
</protein>
<dbReference type="AlphaFoldDB" id="Q2SAL3"/>
<keyword evidence="2" id="KW-1185">Reference proteome</keyword>
<proteinExistence type="predicted"/>
<dbReference type="RefSeq" id="WP_011399370.1">
    <property type="nucleotide sequence ID" value="NC_007645.1"/>
</dbReference>
<gene>
    <name evidence="1" type="ordered locus">HCH_05654</name>
</gene>
<dbReference type="EMBL" id="CP000155">
    <property type="protein sequence ID" value="ABC32311.1"/>
    <property type="molecule type" value="Genomic_DNA"/>
</dbReference>
<reference evidence="1 2" key="1">
    <citation type="journal article" date="2005" name="Nucleic Acids Res.">
        <title>Genomic blueprint of Hahella chejuensis, a marine microbe producing an algicidal agent.</title>
        <authorList>
            <person name="Jeong H."/>
            <person name="Yim J.H."/>
            <person name="Lee C."/>
            <person name="Choi S.-H."/>
            <person name="Park Y.K."/>
            <person name="Yoon S.H."/>
            <person name="Hur C.-G."/>
            <person name="Kang H.-Y."/>
            <person name="Kim D."/>
            <person name="Lee H.H."/>
            <person name="Park K.H."/>
            <person name="Park S.-H."/>
            <person name="Park H.-S."/>
            <person name="Lee H.K."/>
            <person name="Oh T.K."/>
            <person name="Kim J.F."/>
        </authorList>
    </citation>
    <scope>NUCLEOTIDE SEQUENCE [LARGE SCALE GENOMIC DNA]</scope>
    <source>
        <strain evidence="1 2">KCTC 2396</strain>
    </source>
</reference>
<evidence type="ECO:0000313" key="1">
    <source>
        <dbReference type="EMBL" id="ABC32311.1"/>
    </source>
</evidence>
<dbReference type="KEGG" id="hch:HCH_05654"/>
<sequence length="563" mass="62693">MTAVEGFIPASCSAVWNNPRLAQDMEHLALPAWPPDVSAIASPASTRSQRKAATFTPRIPQEGTLAASFGVDWYHRVHVLPERIDLGSVASVQMREIEVWNAHMQPQTLNSVAREAAEGMTLTGPASPPTQFGALESRRYSLSVAPNGPPQVEARFRFLFSSDTPTLGVTGRRIVGWTLSPDWSEPVIERLEWLTDVMRSHSGVEQRVRVRAHPRRMLEYRVLAGVDRPRVMMENLLISWQARVYGLPWWIDAAVSATPIAAGVQTLTVDTSHRDYAVGGLLTLVHDLRAEFAEIAAVEPNQLHLKRPLEQSWPAGTRIAPVHSARVGSSQNLTYVTDAIVAAKTQFRLEEECALIAMTEEPDYQGYPVLRVPPNWRDDLDASVMRDLRELDYLTGRRVVDDLTGVDRRRRVHRWLLAGRPAIADFRRWLAARAGRLKPFWLPSFQSDIAVVAPFGAQDAAWTIDNRGYAAGPAAWAGRRDLLIQTVSGERFYRRITGASEVDAQRELIALDQPLGVSLSPAEIARISFMTLMRLDADAVEISHHTDALAEVSLPLMSLRDDL</sequence>
<evidence type="ECO:0000313" key="2">
    <source>
        <dbReference type="Proteomes" id="UP000000238"/>
    </source>
</evidence>
<name>Q2SAL3_HAHCH</name>